<evidence type="ECO:0000313" key="4">
    <source>
        <dbReference type="Proteomes" id="UP000176253"/>
    </source>
</evidence>
<dbReference type="PANTHER" id="PTHR47505">
    <property type="entry name" value="DNA UTILIZATION PROTEIN YHGH"/>
    <property type="match status" value="1"/>
</dbReference>
<reference evidence="3 4" key="1">
    <citation type="journal article" date="2016" name="Nat. Commun.">
        <title>Thousands of microbial genomes shed light on interconnected biogeochemical processes in an aquifer system.</title>
        <authorList>
            <person name="Anantharaman K."/>
            <person name="Brown C.T."/>
            <person name="Hug L.A."/>
            <person name="Sharon I."/>
            <person name="Castelle C.J."/>
            <person name="Probst A.J."/>
            <person name="Thomas B.C."/>
            <person name="Singh A."/>
            <person name="Wilkins M.J."/>
            <person name="Karaoz U."/>
            <person name="Brodie E.L."/>
            <person name="Williams K.H."/>
            <person name="Hubbard S.S."/>
            <person name="Banfield J.F."/>
        </authorList>
    </citation>
    <scope>NUCLEOTIDE SEQUENCE [LARGE SCALE GENOMIC DNA]</scope>
</reference>
<protein>
    <recommendedName>
        <fullName evidence="2">Double zinc ribbon domain-containing protein</fullName>
    </recommendedName>
</protein>
<dbReference type="InterPro" id="IPR029057">
    <property type="entry name" value="PRTase-like"/>
</dbReference>
<dbReference type="EMBL" id="MFJM01000047">
    <property type="protein sequence ID" value="OGG17144.1"/>
    <property type="molecule type" value="Genomic_DNA"/>
</dbReference>
<evidence type="ECO:0000259" key="2">
    <source>
        <dbReference type="Pfam" id="PF18912"/>
    </source>
</evidence>
<dbReference type="InterPro" id="IPR044005">
    <property type="entry name" value="DZR_2"/>
</dbReference>
<dbReference type="Proteomes" id="UP000176253">
    <property type="component" value="Unassembled WGS sequence"/>
</dbReference>
<dbReference type="InterPro" id="IPR000836">
    <property type="entry name" value="PRTase_dom"/>
</dbReference>
<sequence>MSILNLLFPRRCVSCGKIGHYFCLNCSKNISLVKWRFCPACHRPSFNGATHARCLSPYSLDGLFIGAHYSGPVKKAIHLIKYRFVSDLVNELTSLLFSSPPAFLRNLDFLVPVPLHFQKERERGFNQSLLISLALSEMINLPVKNNLLKRVKATKPQFGLKVGERKSNIRRAFRCLNPEFIKNKKIGLVDDVATTLSTLKECGRELKIAQAESVWAIVLAHGN</sequence>
<dbReference type="STRING" id="1798383.A3D78_03695"/>
<dbReference type="PANTHER" id="PTHR47505:SF1">
    <property type="entry name" value="DNA UTILIZATION PROTEIN YHGH"/>
    <property type="match status" value="1"/>
</dbReference>
<dbReference type="Pfam" id="PF18912">
    <property type="entry name" value="DZR_2"/>
    <property type="match status" value="1"/>
</dbReference>
<dbReference type="SUPFAM" id="SSF53271">
    <property type="entry name" value="PRTase-like"/>
    <property type="match status" value="1"/>
</dbReference>
<accession>A0A1F5ZXS0</accession>
<organism evidence="3 4">
    <name type="scientific">Candidatus Gottesmanbacteria bacterium RIFCSPHIGHO2_02_FULL_39_14</name>
    <dbReference type="NCBI Taxonomy" id="1798383"/>
    <lineage>
        <taxon>Bacteria</taxon>
        <taxon>Candidatus Gottesmaniibacteriota</taxon>
    </lineage>
</organism>
<evidence type="ECO:0000313" key="3">
    <source>
        <dbReference type="EMBL" id="OGG17144.1"/>
    </source>
</evidence>
<name>A0A1F5ZXS0_9BACT</name>
<gene>
    <name evidence="3" type="ORF">A3D78_03695</name>
</gene>
<proteinExistence type="inferred from homology"/>
<evidence type="ECO:0000256" key="1">
    <source>
        <dbReference type="ARBA" id="ARBA00008007"/>
    </source>
</evidence>
<comment type="caution">
    <text evidence="3">The sequence shown here is derived from an EMBL/GenBank/DDBJ whole genome shotgun (WGS) entry which is preliminary data.</text>
</comment>
<feature type="domain" description="Double zinc ribbon" evidence="2">
    <location>
        <begin position="3"/>
        <end position="54"/>
    </location>
</feature>
<comment type="similarity">
    <text evidence="1">Belongs to the ComF/GntX family.</text>
</comment>
<dbReference type="InterPro" id="IPR051910">
    <property type="entry name" value="ComF/GntX_DNA_util-trans"/>
</dbReference>
<dbReference type="AlphaFoldDB" id="A0A1F5ZXS0"/>
<dbReference type="CDD" id="cd06223">
    <property type="entry name" value="PRTases_typeI"/>
    <property type="match status" value="1"/>
</dbReference>
<dbReference type="Gene3D" id="3.40.50.2020">
    <property type="match status" value="1"/>
</dbReference>